<dbReference type="GO" id="GO:0043138">
    <property type="term" value="F:3'-5' DNA helicase activity"/>
    <property type="evidence" value="ECO:0007669"/>
    <property type="project" value="UniProtKB-EC"/>
</dbReference>
<dbReference type="GO" id="GO:0000724">
    <property type="term" value="P:double-strand break repair via homologous recombination"/>
    <property type="evidence" value="ECO:0007669"/>
    <property type="project" value="TreeGrafter"/>
</dbReference>
<dbReference type="GO" id="GO:0005634">
    <property type="term" value="C:nucleus"/>
    <property type="evidence" value="ECO:0007669"/>
    <property type="project" value="TreeGrafter"/>
</dbReference>
<name>A0A1X6PCY6_PORUM</name>
<evidence type="ECO:0000313" key="6">
    <source>
        <dbReference type="EMBL" id="OSX78732.1"/>
    </source>
</evidence>
<dbReference type="PROSITE" id="PS51192">
    <property type="entry name" value="HELICASE_ATP_BIND_1"/>
    <property type="match status" value="1"/>
</dbReference>
<dbReference type="EMBL" id="KV918806">
    <property type="protein sequence ID" value="OSX78732.1"/>
    <property type="molecule type" value="Genomic_DNA"/>
</dbReference>
<dbReference type="GO" id="GO:0005737">
    <property type="term" value="C:cytoplasm"/>
    <property type="evidence" value="ECO:0007669"/>
    <property type="project" value="TreeGrafter"/>
</dbReference>
<evidence type="ECO:0000256" key="2">
    <source>
        <dbReference type="ARBA" id="ARBA00034617"/>
    </source>
</evidence>
<dbReference type="EC" id="5.6.2.4" evidence="3"/>
<dbReference type="OrthoDB" id="5988705at2759"/>
<sequence length="565" mass="61465">MYQKTRVPSVLLTPLTGLGRQHARLLNQAGVSARALSGSSSAADRVELRQLLQDRQLQALVGSPEALCHSASLLRALNERQGGITAFDEAHLWADAADWRATLSLAATRLQGRRRLALTGSLRTGKEAQLADILGMTSPIVGRGIFVRTNLILRIMPRPPAFCPPFFNLRAQIAADEEWCWRVAYVTCWIVDARRKDGNVIIYARSQQIVEQLVSALKESVQRRVARVGGALPSVYAYHAGYNTRAAVERAFAQLPGVVVVSTVAFGLGIHCAHVRTVVHFDGARSLSEYVQQIGRAGRDGEEALCISFFNEADNLQVRRLIEGSVIPMDAAWDIINRVVESSSPGGRTSFLRRAELSEFDIHPRQTDVVLALLCRVGVALAGKPAPDRFCVSLGTTSGDAGVVQGLSVPARALWLQHLCPLFEEPRTPRRKVFGDVRVICRSAPFLGLDAVGPVAVHVALQNLTSAGLVVVDNTERFPSVIPLTRMGDCDVGRAATRAARISRDDVTNKLATLDAADMFFNREGCVQMRLCALFGSPGEQGLALDDFQCSHCLSDEALLRGPRP</sequence>
<comment type="similarity">
    <text evidence="1">Belongs to the helicase family. RecQ subfamily.</text>
</comment>
<protein>
    <recommendedName>
        <fullName evidence="3">DNA 3'-5' helicase</fullName>
        <ecNumber evidence="3">5.6.2.4</ecNumber>
    </recommendedName>
</protein>
<proteinExistence type="inferred from homology"/>
<dbReference type="GO" id="GO:0005694">
    <property type="term" value="C:chromosome"/>
    <property type="evidence" value="ECO:0007669"/>
    <property type="project" value="TreeGrafter"/>
</dbReference>
<gene>
    <name evidence="6" type="ORF">BU14_0101s0013</name>
</gene>
<feature type="domain" description="Helicase ATP-binding" evidence="4">
    <location>
        <begin position="1"/>
        <end position="140"/>
    </location>
</feature>
<dbReference type="Proteomes" id="UP000218209">
    <property type="component" value="Unassembled WGS sequence"/>
</dbReference>
<feature type="domain" description="Helicase C-terminal" evidence="5">
    <location>
        <begin position="185"/>
        <end position="344"/>
    </location>
</feature>
<dbReference type="PANTHER" id="PTHR13710:SF108">
    <property type="entry name" value="ATP-DEPENDENT DNA HELICASE Q4"/>
    <property type="match status" value="1"/>
</dbReference>
<reference evidence="6 7" key="1">
    <citation type="submission" date="2017-03" db="EMBL/GenBank/DDBJ databases">
        <title>WGS assembly of Porphyra umbilicalis.</title>
        <authorList>
            <person name="Brawley S.H."/>
            <person name="Blouin N.A."/>
            <person name="Ficko-Blean E."/>
            <person name="Wheeler G.L."/>
            <person name="Lohr M."/>
            <person name="Goodson H.V."/>
            <person name="Jenkins J.W."/>
            <person name="Blaby-Haas C.E."/>
            <person name="Helliwell K.E."/>
            <person name="Chan C."/>
            <person name="Marriage T."/>
            <person name="Bhattacharya D."/>
            <person name="Klein A.S."/>
            <person name="Badis Y."/>
            <person name="Brodie J."/>
            <person name="Cao Y."/>
            <person name="Collen J."/>
            <person name="Dittami S.M."/>
            <person name="Gachon C.M."/>
            <person name="Green B.R."/>
            <person name="Karpowicz S."/>
            <person name="Kim J.W."/>
            <person name="Kudahl U."/>
            <person name="Lin S."/>
            <person name="Michel G."/>
            <person name="Mittag M."/>
            <person name="Olson B.J."/>
            <person name="Pangilinan J."/>
            <person name="Peng Y."/>
            <person name="Qiu H."/>
            <person name="Shu S."/>
            <person name="Singer J.T."/>
            <person name="Smith A.G."/>
            <person name="Sprecher B.N."/>
            <person name="Wagner V."/>
            <person name="Wang W."/>
            <person name="Wang Z.-Y."/>
            <person name="Yan J."/>
            <person name="Yarish C."/>
            <person name="Zoeuner-Riek S."/>
            <person name="Zhuang Y."/>
            <person name="Zou Y."/>
            <person name="Lindquist E.A."/>
            <person name="Grimwood J."/>
            <person name="Barry K."/>
            <person name="Rokhsar D.S."/>
            <person name="Schmutz J."/>
            <person name="Stiller J.W."/>
            <person name="Grossman A.R."/>
            <person name="Prochnik S.E."/>
        </authorList>
    </citation>
    <scope>NUCLEOTIDE SEQUENCE [LARGE SCALE GENOMIC DNA]</scope>
    <source>
        <strain evidence="6">4086291</strain>
    </source>
</reference>
<keyword evidence="7" id="KW-1185">Reference proteome</keyword>
<evidence type="ECO:0000256" key="3">
    <source>
        <dbReference type="ARBA" id="ARBA00034808"/>
    </source>
</evidence>
<evidence type="ECO:0000259" key="4">
    <source>
        <dbReference type="PROSITE" id="PS51192"/>
    </source>
</evidence>
<dbReference type="GO" id="GO:0009378">
    <property type="term" value="F:four-way junction helicase activity"/>
    <property type="evidence" value="ECO:0007669"/>
    <property type="project" value="TreeGrafter"/>
</dbReference>
<organism evidence="6 7">
    <name type="scientific">Porphyra umbilicalis</name>
    <name type="common">Purple laver</name>
    <name type="synonym">Red alga</name>
    <dbReference type="NCBI Taxonomy" id="2786"/>
    <lineage>
        <taxon>Eukaryota</taxon>
        <taxon>Rhodophyta</taxon>
        <taxon>Bangiophyceae</taxon>
        <taxon>Bangiales</taxon>
        <taxon>Bangiaceae</taxon>
        <taxon>Porphyra</taxon>
    </lineage>
</organism>
<dbReference type="SUPFAM" id="SSF52540">
    <property type="entry name" value="P-loop containing nucleoside triphosphate hydrolases"/>
    <property type="match status" value="1"/>
</dbReference>
<evidence type="ECO:0000313" key="7">
    <source>
        <dbReference type="Proteomes" id="UP000218209"/>
    </source>
</evidence>
<dbReference type="InterPro" id="IPR001650">
    <property type="entry name" value="Helicase_C-like"/>
</dbReference>
<evidence type="ECO:0000259" key="5">
    <source>
        <dbReference type="PROSITE" id="PS51194"/>
    </source>
</evidence>
<dbReference type="Pfam" id="PF00271">
    <property type="entry name" value="Helicase_C"/>
    <property type="match status" value="1"/>
</dbReference>
<dbReference type="AlphaFoldDB" id="A0A1X6PCY6"/>
<dbReference type="InterPro" id="IPR027417">
    <property type="entry name" value="P-loop_NTPase"/>
</dbReference>
<comment type="catalytic activity">
    <reaction evidence="2">
        <text>Couples ATP hydrolysis with the unwinding of duplex DNA by translocating in the 3'-5' direction.</text>
        <dbReference type="EC" id="5.6.2.4"/>
    </reaction>
</comment>
<dbReference type="Gene3D" id="3.40.50.300">
    <property type="entry name" value="P-loop containing nucleotide triphosphate hydrolases"/>
    <property type="match status" value="2"/>
</dbReference>
<evidence type="ECO:0000256" key="1">
    <source>
        <dbReference type="ARBA" id="ARBA00005446"/>
    </source>
</evidence>
<dbReference type="PROSITE" id="PS51194">
    <property type="entry name" value="HELICASE_CTER"/>
    <property type="match status" value="1"/>
</dbReference>
<dbReference type="SMART" id="SM00490">
    <property type="entry name" value="HELICc"/>
    <property type="match status" value="1"/>
</dbReference>
<accession>A0A1X6PCY6</accession>
<dbReference type="PANTHER" id="PTHR13710">
    <property type="entry name" value="DNA HELICASE RECQ FAMILY MEMBER"/>
    <property type="match status" value="1"/>
</dbReference>
<dbReference type="InterPro" id="IPR014001">
    <property type="entry name" value="Helicase_ATP-bd"/>
</dbReference>